<reference evidence="6" key="1">
    <citation type="journal article" date="2022" name="Front. Microbiol.">
        <title>Genome-based taxonomic rearrangement of Oceanobacter-related bacteria including the description of Thalassolituus hydrocarbonoclasticus sp. nov. and Thalassolituus pacificus sp. nov. and emended description of the genus Thalassolituus.</title>
        <authorList>
            <person name="Dong C."/>
            <person name="Wei L."/>
            <person name="Wang J."/>
            <person name="Lai Q."/>
            <person name="Huang Z."/>
            <person name="Shao Z."/>
        </authorList>
    </citation>
    <scope>NUCLEOTIDE SEQUENCE</scope>
    <source>
        <strain evidence="6">59MF3M-4</strain>
    </source>
</reference>
<evidence type="ECO:0000256" key="3">
    <source>
        <dbReference type="PIRSR" id="PIRSR603782-1"/>
    </source>
</evidence>
<dbReference type="PANTHER" id="PTHR12151">
    <property type="entry name" value="ELECTRON TRANSPORT PROTIN SCO1/SENC FAMILY MEMBER"/>
    <property type="match status" value="1"/>
</dbReference>
<keyword evidence="7" id="KW-1185">Reference proteome</keyword>
<evidence type="ECO:0000256" key="1">
    <source>
        <dbReference type="ARBA" id="ARBA00010996"/>
    </source>
</evidence>
<dbReference type="CDD" id="cd02968">
    <property type="entry name" value="SCO"/>
    <property type="match status" value="1"/>
</dbReference>
<evidence type="ECO:0000313" key="6">
    <source>
        <dbReference type="EMBL" id="MCT7359141.1"/>
    </source>
</evidence>
<dbReference type="InterPro" id="IPR036249">
    <property type="entry name" value="Thioredoxin-like_sf"/>
</dbReference>
<reference evidence="6" key="2">
    <citation type="submission" date="2022-08" db="EMBL/GenBank/DDBJ databases">
        <authorList>
            <person name="Dong C."/>
        </authorList>
    </citation>
    <scope>NUCLEOTIDE SEQUENCE</scope>
    <source>
        <strain evidence="6">59MF3M-4</strain>
    </source>
</reference>
<dbReference type="PANTHER" id="PTHR12151:SF25">
    <property type="entry name" value="LINALOOL DEHYDRATASE_ISOMERASE DOMAIN-CONTAINING PROTEIN"/>
    <property type="match status" value="1"/>
</dbReference>
<protein>
    <submittedName>
        <fullName evidence="6">SCO family protein</fullName>
    </submittedName>
</protein>
<feature type="binding site" evidence="3">
    <location>
        <position position="83"/>
    </location>
    <ligand>
        <name>Cu cation</name>
        <dbReference type="ChEBI" id="CHEBI:23378"/>
    </ligand>
</feature>
<organism evidence="6 7">
    <name type="scientific">Thalassolituus pacificus</name>
    <dbReference type="NCBI Taxonomy" id="2975440"/>
    <lineage>
        <taxon>Bacteria</taxon>
        <taxon>Pseudomonadati</taxon>
        <taxon>Pseudomonadota</taxon>
        <taxon>Gammaproteobacteria</taxon>
        <taxon>Oceanospirillales</taxon>
        <taxon>Oceanospirillaceae</taxon>
        <taxon>Thalassolituus</taxon>
    </lineage>
</organism>
<sequence length="207" mass="23074">MKKAIVLFLLLLAAWLTGVGVAYAPQWQQAQRLQQDGLMLFPRALAVTDQTFINQQGQRMALSELQGRNVLLFFGYTFCPDICPTTLADLSRTWKQLPADIREQWQVVLVSVDPERDSPQSLQPYMAYFNKSFLGFTGNADGLGVLAAELNAVYSKVERGEGVAYLMDHSANLVILDKQGAYRGYIAPPHNSQRLVPVLQALSARLQ</sequence>
<feature type="disulfide bond" description="Redox-active" evidence="4">
    <location>
        <begin position="79"/>
        <end position="83"/>
    </location>
</feature>
<evidence type="ECO:0000256" key="4">
    <source>
        <dbReference type="PIRSR" id="PIRSR603782-2"/>
    </source>
</evidence>
<feature type="domain" description="Thioredoxin" evidence="5">
    <location>
        <begin position="41"/>
        <end position="204"/>
    </location>
</feature>
<dbReference type="AlphaFoldDB" id="A0A9X2WFD3"/>
<dbReference type="Proteomes" id="UP001147830">
    <property type="component" value="Unassembled WGS sequence"/>
</dbReference>
<keyword evidence="3" id="KW-0479">Metal-binding</keyword>
<dbReference type="PROSITE" id="PS51352">
    <property type="entry name" value="THIOREDOXIN_2"/>
    <property type="match status" value="1"/>
</dbReference>
<dbReference type="EMBL" id="JAOANI010000015">
    <property type="protein sequence ID" value="MCT7359141.1"/>
    <property type="molecule type" value="Genomic_DNA"/>
</dbReference>
<evidence type="ECO:0000259" key="5">
    <source>
        <dbReference type="PROSITE" id="PS51352"/>
    </source>
</evidence>
<dbReference type="GO" id="GO:0046872">
    <property type="term" value="F:metal ion binding"/>
    <property type="evidence" value="ECO:0007669"/>
    <property type="project" value="UniProtKB-KW"/>
</dbReference>
<evidence type="ECO:0000256" key="2">
    <source>
        <dbReference type="ARBA" id="ARBA00023008"/>
    </source>
</evidence>
<evidence type="ECO:0000313" key="7">
    <source>
        <dbReference type="Proteomes" id="UP001147830"/>
    </source>
</evidence>
<dbReference type="Pfam" id="PF02630">
    <property type="entry name" value="SCO1-SenC"/>
    <property type="match status" value="1"/>
</dbReference>
<feature type="binding site" evidence="3">
    <location>
        <position position="79"/>
    </location>
    <ligand>
        <name>Cu cation</name>
        <dbReference type="ChEBI" id="CHEBI:23378"/>
    </ligand>
</feature>
<dbReference type="InterPro" id="IPR003782">
    <property type="entry name" value="SCO1/SenC"/>
</dbReference>
<gene>
    <name evidence="6" type="ORF">NYR02_08925</name>
</gene>
<keyword evidence="2 3" id="KW-0186">Copper</keyword>
<dbReference type="RefSeq" id="WP_260976016.1">
    <property type="nucleotide sequence ID" value="NZ_JAOANI010000015.1"/>
</dbReference>
<accession>A0A9X2WFD3</accession>
<keyword evidence="4" id="KW-1015">Disulfide bond</keyword>
<comment type="caution">
    <text evidence="6">The sequence shown here is derived from an EMBL/GenBank/DDBJ whole genome shotgun (WGS) entry which is preliminary data.</text>
</comment>
<feature type="binding site" evidence="3">
    <location>
        <position position="169"/>
    </location>
    <ligand>
        <name>Cu cation</name>
        <dbReference type="ChEBI" id="CHEBI:23378"/>
    </ligand>
</feature>
<comment type="similarity">
    <text evidence="1">Belongs to the SCO1/2 family.</text>
</comment>
<dbReference type="SUPFAM" id="SSF52833">
    <property type="entry name" value="Thioredoxin-like"/>
    <property type="match status" value="1"/>
</dbReference>
<dbReference type="InterPro" id="IPR013766">
    <property type="entry name" value="Thioredoxin_domain"/>
</dbReference>
<name>A0A9X2WFD3_9GAMM</name>
<dbReference type="Gene3D" id="3.40.30.10">
    <property type="entry name" value="Glutaredoxin"/>
    <property type="match status" value="1"/>
</dbReference>
<proteinExistence type="inferred from homology"/>